<reference evidence="2" key="1">
    <citation type="journal article" date="2023" name="Mol. Biol. Evol.">
        <title>Third-Generation Sequencing Reveals the Adaptive Role of the Epigenome in Three Deep-Sea Polychaetes.</title>
        <authorList>
            <person name="Perez M."/>
            <person name="Aroh O."/>
            <person name="Sun Y."/>
            <person name="Lan Y."/>
            <person name="Juniper S.K."/>
            <person name="Young C.R."/>
            <person name="Angers B."/>
            <person name="Qian P.Y."/>
        </authorList>
    </citation>
    <scope>NUCLEOTIDE SEQUENCE</scope>
    <source>
        <strain evidence="2">P08H-3</strain>
    </source>
</reference>
<keyword evidence="1" id="KW-0812">Transmembrane</keyword>
<evidence type="ECO:0000313" key="3">
    <source>
        <dbReference type="Proteomes" id="UP001208570"/>
    </source>
</evidence>
<keyword evidence="1" id="KW-0472">Membrane</keyword>
<evidence type="ECO:0000256" key="1">
    <source>
        <dbReference type="SAM" id="Phobius"/>
    </source>
</evidence>
<name>A0AAD9IP58_9ANNE</name>
<gene>
    <name evidence="2" type="ORF">LSH36_3518g00000</name>
</gene>
<dbReference type="EMBL" id="JAODUP010003512">
    <property type="protein sequence ID" value="KAK2138231.1"/>
    <property type="molecule type" value="Genomic_DNA"/>
</dbReference>
<dbReference type="Proteomes" id="UP001208570">
    <property type="component" value="Unassembled WGS sequence"/>
</dbReference>
<proteinExistence type="predicted"/>
<keyword evidence="3" id="KW-1185">Reference proteome</keyword>
<protein>
    <submittedName>
        <fullName evidence="2">Uncharacterized protein</fullName>
    </submittedName>
</protein>
<feature type="transmembrane region" description="Helical" evidence="1">
    <location>
        <begin position="12"/>
        <end position="30"/>
    </location>
</feature>
<keyword evidence="1" id="KW-1133">Transmembrane helix</keyword>
<accession>A0AAD9IP58</accession>
<evidence type="ECO:0000313" key="2">
    <source>
        <dbReference type="EMBL" id="KAK2138231.1"/>
    </source>
</evidence>
<comment type="caution">
    <text evidence="2">The sequence shown here is derived from an EMBL/GenBank/DDBJ whole genome shotgun (WGS) entry which is preliminary data.</text>
</comment>
<dbReference type="AlphaFoldDB" id="A0AAD9IP58"/>
<organism evidence="2 3">
    <name type="scientific">Paralvinella palmiformis</name>
    <dbReference type="NCBI Taxonomy" id="53620"/>
    <lineage>
        <taxon>Eukaryota</taxon>
        <taxon>Metazoa</taxon>
        <taxon>Spiralia</taxon>
        <taxon>Lophotrochozoa</taxon>
        <taxon>Annelida</taxon>
        <taxon>Polychaeta</taxon>
        <taxon>Sedentaria</taxon>
        <taxon>Canalipalpata</taxon>
        <taxon>Terebellida</taxon>
        <taxon>Terebelliformia</taxon>
        <taxon>Alvinellidae</taxon>
        <taxon>Paralvinella</taxon>
    </lineage>
</organism>
<sequence length="102" mass="11217">MFKSQYKSIKHRYSFSGGGCFIFLASVFFGKNCLLAKGHNSSCPNLPSLAPEHVALFLLKWVTCLDSGHLGSHCLIASLFITIKELHNMLILSVLIGICEVC</sequence>